<keyword evidence="5" id="KW-1185">Reference proteome</keyword>
<dbReference type="InterPro" id="IPR050245">
    <property type="entry name" value="PrsA_foldase"/>
</dbReference>
<dbReference type="PANTHER" id="PTHR47245">
    <property type="entry name" value="PEPTIDYLPROLYL ISOMERASE"/>
    <property type="match status" value="1"/>
</dbReference>
<proteinExistence type="predicted"/>
<dbReference type="PANTHER" id="PTHR47245:SF2">
    <property type="entry name" value="PEPTIDYL-PROLYL CIS-TRANS ISOMERASE HP_0175-RELATED"/>
    <property type="match status" value="1"/>
</dbReference>
<reference evidence="4 5" key="1">
    <citation type="submission" date="2019-02" db="EMBL/GenBank/DDBJ databases">
        <title>Deep-cultivation of Planctomycetes and their phenomic and genomic characterization uncovers novel biology.</title>
        <authorList>
            <person name="Wiegand S."/>
            <person name="Jogler M."/>
            <person name="Boedeker C."/>
            <person name="Pinto D."/>
            <person name="Vollmers J."/>
            <person name="Rivas-Marin E."/>
            <person name="Kohn T."/>
            <person name="Peeters S.H."/>
            <person name="Heuer A."/>
            <person name="Rast P."/>
            <person name="Oberbeckmann S."/>
            <person name="Bunk B."/>
            <person name="Jeske O."/>
            <person name="Meyerdierks A."/>
            <person name="Storesund J.E."/>
            <person name="Kallscheuer N."/>
            <person name="Luecker S."/>
            <person name="Lage O.M."/>
            <person name="Pohl T."/>
            <person name="Merkel B.J."/>
            <person name="Hornburger P."/>
            <person name="Mueller R.-W."/>
            <person name="Bruemmer F."/>
            <person name="Labrenz M."/>
            <person name="Spormann A.M."/>
            <person name="Op den Camp H."/>
            <person name="Overmann J."/>
            <person name="Amann R."/>
            <person name="Jetten M.S.M."/>
            <person name="Mascher T."/>
            <person name="Medema M.H."/>
            <person name="Devos D.P."/>
            <person name="Kaster A.-K."/>
            <person name="Ovreas L."/>
            <person name="Rohde M."/>
            <person name="Galperin M.Y."/>
            <person name="Jogler C."/>
        </authorList>
    </citation>
    <scope>NUCLEOTIDE SEQUENCE [LARGE SCALE GENOMIC DNA]</scope>
    <source>
        <strain evidence="4 5">EC9</strain>
    </source>
</reference>
<keyword evidence="2" id="KW-0732">Signal</keyword>
<feature type="domain" description="PpiC" evidence="3">
    <location>
        <begin position="163"/>
        <end position="257"/>
    </location>
</feature>
<dbReference type="EC" id="5.2.1.8" evidence="4"/>
<dbReference type="KEGG" id="ruv:EC9_22200"/>
<dbReference type="SUPFAM" id="SSF109998">
    <property type="entry name" value="Triger factor/SurA peptide-binding domain-like"/>
    <property type="match status" value="1"/>
</dbReference>
<dbReference type="InterPro" id="IPR046357">
    <property type="entry name" value="PPIase_dom_sf"/>
</dbReference>
<feature type="signal peptide" evidence="2">
    <location>
        <begin position="1"/>
        <end position="23"/>
    </location>
</feature>
<feature type="chain" id="PRO_5021894831" evidence="2">
    <location>
        <begin position="24"/>
        <end position="309"/>
    </location>
</feature>
<dbReference type="GO" id="GO:0003755">
    <property type="term" value="F:peptidyl-prolyl cis-trans isomerase activity"/>
    <property type="evidence" value="ECO:0007669"/>
    <property type="project" value="UniProtKB-KW"/>
</dbReference>
<evidence type="ECO:0000313" key="4">
    <source>
        <dbReference type="EMBL" id="QDS88034.1"/>
    </source>
</evidence>
<dbReference type="AlphaFoldDB" id="A0A517LZI5"/>
<keyword evidence="1 4" id="KW-0413">Isomerase</keyword>
<dbReference type="PROSITE" id="PS50198">
    <property type="entry name" value="PPIC_PPIASE_2"/>
    <property type="match status" value="1"/>
</dbReference>
<dbReference type="EMBL" id="CP036261">
    <property type="protein sequence ID" value="QDS88034.1"/>
    <property type="molecule type" value="Genomic_DNA"/>
</dbReference>
<evidence type="ECO:0000256" key="1">
    <source>
        <dbReference type="PROSITE-ProRule" id="PRU00278"/>
    </source>
</evidence>
<evidence type="ECO:0000256" key="2">
    <source>
        <dbReference type="SAM" id="SignalP"/>
    </source>
</evidence>
<dbReference type="Gene3D" id="3.10.50.40">
    <property type="match status" value="1"/>
</dbReference>
<dbReference type="InterPro" id="IPR027304">
    <property type="entry name" value="Trigger_fact/SurA_dom_sf"/>
</dbReference>
<evidence type="ECO:0000259" key="3">
    <source>
        <dbReference type="PROSITE" id="PS50198"/>
    </source>
</evidence>
<dbReference type="InterPro" id="IPR023058">
    <property type="entry name" value="PPIase_PpiC_CS"/>
</dbReference>
<dbReference type="SUPFAM" id="SSF54534">
    <property type="entry name" value="FKBP-like"/>
    <property type="match status" value="1"/>
</dbReference>
<dbReference type="Pfam" id="PF00639">
    <property type="entry name" value="Rotamase"/>
    <property type="match status" value="1"/>
</dbReference>
<organism evidence="4 5">
    <name type="scientific">Rosistilla ulvae</name>
    <dbReference type="NCBI Taxonomy" id="1930277"/>
    <lineage>
        <taxon>Bacteria</taxon>
        <taxon>Pseudomonadati</taxon>
        <taxon>Planctomycetota</taxon>
        <taxon>Planctomycetia</taxon>
        <taxon>Pirellulales</taxon>
        <taxon>Pirellulaceae</taxon>
        <taxon>Rosistilla</taxon>
    </lineage>
</organism>
<dbReference type="RefSeq" id="WP_145344895.1">
    <property type="nucleotide sequence ID" value="NZ_CP036261.1"/>
</dbReference>
<accession>A0A517LZI5</accession>
<dbReference type="Proteomes" id="UP000319557">
    <property type="component" value="Chromosome"/>
</dbReference>
<dbReference type="InterPro" id="IPR000297">
    <property type="entry name" value="PPIase_PpiC"/>
</dbReference>
<keyword evidence="1" id="KW-0697">Rotamase</keyword>
<name>A0A517LZI5_9BACT</name>
<gene>
    <name evidence="4" type="primary">prsA</name>
    <name evidence="4" type="ORF">EC9_22200</name>
</gene>
<evidence type="ECO:0000313" key="5">
    <source>
        <dbReference type="Proteomes" id="UP000319557"/>
    </source>
</evidence>
<dbReference type="PROSITE" id="PS01096">
    <property type="entry name" value="PPIC_PPIASE_1"/>
    <property type="match status" value="1"/>
</dbReference>
<dbReference type="OrthoDB" id="14196at2"/>
<sequence length="309" mass="33818" precursor="true">MIHCRVRLLSLLLACLCGLTATGQSQPESGAIAWIGDDPVLASEIDLLVHRRGLAATDLNANPTLRSAIANVLVRRHLALAALRDQSGKAGAAIIDDAIQAWQQQVLASGKTLEEFAAQQQSDVAALQAEVAWLSLWNDYLRVRLNDANLQRFFETRSSLYDGTQVDVSQIFLSDPAQLEALEKIADRIRSDEITFADAAAEHSQAGSADDGGRIGWIGADGDLPAVVAEAALMADPNTLLPIVRSGLGLHLVYVHVKRNEERSFADLTDHRRLRRDAADFLFEHLVDRGQALHDVRWQEGQSERPLGR</sequence>
<protein>
    <submittedName>
        <fullName evidence="4">Foldase protein PrsA</fullName>
        <ecNumber evidence="4">5.2.1.8</ecNumber>
    </submittedName>
</protein>